<feature type="chain" id="PRO_5005454521" description="Tetratricopeptide repeat protein" evidence="1">
    <location>
        <begin position="37"/>
        <end position="593"/>
    </location>
</feature>
<sequence>MQIKIADKLPIFVWKLRRRKQSALIVLAALLLAACAGVETTESEPAAAPASTDQASEPVRRSADDIDPDLLFHALAAERLAAEGNDFEAFEHAYQAALLSENPETARQAVSLAMRVGDWAGVVAAAERWQALAPELEAAEQLIVLGLINQGQVDAASGRLARKIGQADDRSEAWREATLMVAAAEQDANALAAFDALAEQAPVDDSGQVMESRSLLLWQLGNAAEAYALASEAADSAPTRRRQVWAAQLAAANEDYPAALDWYRQARATAPEDRELAMAEAEVLRQMDRMDEAIAALRSVPADTRTLYSLGLYLYQAERLEEAGAAWRELAAVESPAEPMQHAFFTGFLAELLEFDDDAEQWYARVVEGPDANRALLRRATLAGRSGDLMSARNLLRAVRLAGDAELAEESWLLEAELLRDAGRPDECVDVLSEVLREQPSGVWLLYSRALCAVDADNLDLAEQDLRRIIQMDGENAAALNALGYTLTDRTRRHSEALSLIDRAYELDPDDPAILDSMGWVRFRLGRPAEALVYLERAHEIDQNPEIGAHLAEVLWTLDRRDEARSMLDELIEAHPEHAVVVDTWQRLIGSEP</sequence>
<dbReference type="Proteomes" id="UP000066624">
    <property type="component" value="Chromosome"/>
</dbReference>
<dbReference type="Gene3D" id="1.25.40.10">
    <property type="entry name" value="Tetratricopeptide repeat domain"/>
    <property type="match status" value="2"/>
</dbReference>
<evidence type="ECO:0008006" key="4">
    <source>
        <dbReference type="Google" id="ProtNLM"/>
    </source>
</evidence>
<reference evidence="2 3" key="1">
    <citation type="submission" date="2015-07" db="EMBL/GenBank/DDBJ databases">
        <authorList>
            <person name="Noorani M."/>
        </authorList>
    </citation>
    <scope>NUCLEOTIDE SEQUENCE [LARGE SCALE GENOMIC DNA]</scope>
    <source>
        <strain evidence="2 3">KCTC 42284</strain>
    </source>
</reference>
<evidence type="ECO:0000313" key="2">
    <source>
        <dbReference type="EMBL" id="AKS41773.1"/>
    </source>
</evidence>
<dbReference type="AlphaFoldDB" id="A0A0K0XVR1"/>
<keyword evidence="3" id="KW-1185">Reference proteome</keyword>
<dbReference type="InterPro" id="IPR019734">
    <property type="entry name" value="TPR_rpt"/>
</dbReference>
<dbReference type="Pfam" id="PF14559">
    <property type="entry name" value="TPR_19"/>
    <property type="match status" value="1"/>
</dbReference>
<organism evidence="2 3">
    <name type="scientific">Wenzhouxiangella marina</name>
    <dbReference type="NCBI Taxonomy" id="1579979"/>
    <lineage>
        <taxon>Bacteria</taxon>
        <taxon>Pseudomonadati</taxon>
        <taxon>Pseudomonadota</taxon>
        <taxon>Gammaproteobacteria</taxon>
        <taxon>Chromatiales</taxon>
        <taxon>Wenzhouxiangellaceae</taxon>
        <taxon>Wenzhouxiangella</taxon>
    </lineage>
</organism>
<dbReference type="PROSITE" id="PS51257">
    <property type="entry name" value="PROKAR_LIPOPROTEIN"/>
    <property type="match status" value="1"/>
</dbReference>
<gene>
    <name evidence="2" type="ORF">WM2015_1401</name>
</gene>
<dbReference type="Pfam" id="PF13432">
    <property type="entry name" value="TPR_16"/>
    <property type="match status" value="3"/>
</dbReference>
<dbReference type="PANTHER" id="PTHR12558">
    <property type="entry name" value="CELL DIVISION CYCLE 16,23,27"/>
    <property type="match status" value="1"/>
</dbReference>
<keyword evidence="1" id="KW-0732">Signal</keyword>
<protein>
    <recommendedName>
        <fullName evidence="4">Tetratricopeptide repeat protein</fullName>
    </recommendedName>
</protein>
<feature type="signal peptide" evidence="1">
    <location>
        <begin position="1"/>
        <end position="36"/>
    </location>
</feature>
<accession>A0A0K0XVR1</accession>
<dbReference type="EMBL" id="CP012154">
    <property type="protein sequence ID" value="AKS41773.1"/>
    <property type="molecule type" value="Genomic_DNA"/>
</dbReference>
<name>A0A0K0XVR1_9GAMM</name>
<dbReference type="STRING" id="1579979.WM2015_1401"/>
<dbReference type="KEGG" id="wma:WM2015_1401"/>
<proteinExistence type="predicted"/>
<evidence type="ECO:0000256" key="1">
    <source>
        <dbReference type="SAM" id="SignalP"/>
    </source>
</evidence>
<dbReference type="PANTHER" id="PTHR12558:SF13">
    <property type="entry name" value="CELL DIVISION CYCLE PROTEIN 27 HOMOLOG"/>
    <property type="match status" value="1"/>
</dbReference>
<dbReference type="InterPro" id="IPR011990">
    <property type="entry name" value="TPR-like_helical_dom_sf"/>
</dbReference>
<dbReference type="SMART" id="SM00028">
    <property type="entry name" value="TPR"/>
    <property type="match status" value="5"/>
</dbReference>
<evidence type="ECO:0000313" key="3">
    <source>
        <dbReference type="Proteomes" id="UP000066624"/>
    </source>
</evidence>
<dbReference type="SUPFAM" id="SSF48452">
    <property type="entry name" value="TPR-like"/>
    <property type="match status" value="2"/>
</dbReference>